<keyword evidence="2" id="KW-0813">Transport</keyword>
<feature type="transmembrane region" description="Helical" evidence="3">
    <location>
        <begin position="128"/>
        <end position="154"/>
    </location>
</feature>
<protein>
    <recommendedName>
        <fullName evidence="6">ABC-2 type transporter domain-containing protein</fullName>
    </recommendedName>
</protein>
<dbReference type="PANTHER" id="PTHR30413:SF10">
    <property type="entry name" value="CAPSULE POLYSACCHARIDE EXPORT INNER-MEMBRANE PROTEIN CTRC"/>
    <property type="match status" value="1"/>
</dbReference>
<evidence type="ECO:0000313" key="5">
    <source>
        <dbReference type="Proteomes" id="UP000824128"/>
    </source>
</evidence>
<comment type="caution">
    <text evidence="4">The sequence shown here is derived from an EMBL/GenBank/DDBJ whole genome shotgun (WGS) entry which is preliminary data.</text>
</comment>
<reference evidence="4" key="1">
    <citation type="submission" date="2020-10" db="EMBL/GenBank/DDBJ databases">
        <authorList>
            <person name="Gilroy R."/>
        </authorList>
    </citation>
    <scope>NUCLEOTIDE SEQUENCE</scope>
    <source>
        <strain evidence="4">ChiGjej2B2-16831</strain>
    </source>
</reference>
<proteinExistence type="inferred from homology"/>
<dbReference type="EMBL" id="DVNZ01000153">
    <property type="protein sequence ID" value="HIU94486.1"/>
    <property type="molecule type" value="Genomic_DNA"/>
</dbReference>
<sequence length="246" mass="26319">MREWMALLAADTAGRMRGYAAPFLSDAVQAAAALFLFAAVSPLGAQSGAPYAVWLLAGLAPWFYYENALLASANAYFVFAPLVRRDLCRSALVPPARVAAALLHALPWLLAALAGAAAAGCLPPRWYLLPYCLLCGMAQGVAEGYFAAMFAPFFGRFVARGMRLTLSLLFWFTPVAWPAARAGGLAAAQWFSPIGYVVDATRACLIAGAPPPTWQRALWFWCAMAALAALGALGSSRLHEPYREVL</sequence>
<dbReference type="Proteomes" id="UP000824128">
    <property type="component" value="Unassembled WGS sequence"/>
</dbReference>
<evidence type="ECO:0000256" key="2">
    <source>
        <dbReference type="ARBA" id="ARBA00022448"/>
    </source>
</evidence>
<keyword evidence="3" id="KW-0472">Membrane</keyword>
<reference evidence="4" key="2">
    <citation type="journal article" date="2021" name="PeerJ">
        <title>Extensive microbial diversity within the chicken gut microbiome revealed by metagenomics and culture.</title>
        <authorList>
            <person name="Gilroy R."/>
            <person name="Ravi A."/>
            <person name="Getino M."/>
            <person name="Pursley I."/>
            <person name="Horton D.L."/>
            <person name="Alikhan N.F."/>
            <person name="Baker D."/>
            <person name="Gharbi K."/>
            <person name="Hall N."/>
            <person name="Watson M."/>
            <person name="Adriaenssens E.M."/>
            <person name="Foster-Nyarko E."/>
            <person name="Jarju S."/>
            <person name="Secka A."/>
            <person name="Antonio M."/>
            <person name="Oren A."/>
            <person name="Chaudhuri R.R."/>
            <person name="La Ragione R."/>
            <person name="Hildebrand F."/>
            <person name="Pallen M.J."/>
        </authorList>
    </citation>
    <scope>NUCLEOTIDE SEQUENCE</scope>
    <source>
        <strain evidence="4">ChiGjej2B2-16831</strain>
    </source>
</reference>
<organism evidence="4 5">
    <name type="scientific">Candidatus Aphodomorpha intestinavium</name>
    <dbReference type="NCBI Taxonomy" id="2840672"/>
    <lineage>
        <taxon>Bacteria</taxon>
        <taxon>Bacillati</taxon>
        <taxon>Bacillota</taxon>
        <taxon>Clostridia</taxon>
        <taxon>Eubacteriales</taxon>
        <taxon>Candidatus Aphodomorpha</taxon>
    </lineage>
</organism>
<evidence type="ECO:0000256" key="1">
    <source>
        <dbReference type="ARBA" id="ARBA00007783"/>
    </source>
</evidence>
<gene>
    <name evidence="4" type="ORF">IAD24_04930</name>
</gene>
<accession>A0A9D1N4H6</accession>
<dbReference type="PANTHER" id="PTHR30413">
    <property type="entry name" value="INNER MEMBRANE TRANSPORT PERMEASE"/>
    <property type="match status" value="1"/>
</dbReference>
<keyword evidence="3" id="KW-0812">Transmembrane</keyword>
<feature type="transmembrane region" description="Helical" evidence="3">
    <location>
        <begin position="166"/>
        <end position="191"/>
    </location>
</feature>
<comment type="similarity">
    <text evidence="1">Belongs to the ABC-2 integral membrane protein family.</text>
</comment>
<evidence type="ECO:0000313" key="4">
    <source>
        <dbReference type="EMBL" id="HIU94486.1"/>
    </source>
</evidence>
<dbReference type="AlphaFoldDB" id="A0A9D1N4H6"/>
<evidence type="ECO:0000256" key="3">
    <source>
        <dbReference type="SAM" id="Phobius"/>
    </source>
</evidence>
<keyword evidence="3" id="KW-1133">Transmembrane helix</keyword>
<dbReference type="GO" id="GO:0015920">
    <property type="term" value="P:lipopolysaccharide transport"/>
    <property type="evidence" value="ECO:0007669"/>
    <property type="project" value="TreeGrafter"/>
</dbReference>
<feature type="transmembrane region" description="Helical" evidence="3">
    <location>
        <begin position="218"/>
        <end position="236"/>
    </location>
</feature>
<feature type="transmembrane region" description="Helical" evidence="3">
    <location>
        <begin position="21"/>
        <end position="42"/>
    </location>
</feature>
<name>A0A9D1N4H6_9FIRM</name>
<feature type="transmembrane region" description="Helical" evidence="3">
    <location>
        <begin position="95"/>
        <end position="116"/>
    </location>
</feature>
<feature type="transmembrane region" description="Helical" evidence="3">
    <location>
        <begin position="62"/>
        <end position="83"/>
    </location>
</feature>
<evidence type="ECO:0008006" key="6">
    <source>
        <dbReference type="Google" id="ProtNLM"/>
    </source>
</evidence>